<dbReference type="PANTHER" id="PTHR33507:SF3">
    <property type="entry name" value="INNER MEMBRANE PROTEIN YBBJ"/>
    <property type="match status" value="1"/>
</dbReference>
<feature type="transmembrane region" description="Helical" evidence="5">
    <location>
        <begin position="12"/>
        <end position="36"/>
    </location>
</feature>
<evidence type="ECO:0000259" key="6">
    <source>
        <dbReference type="Pfam" id="PF01957"/>
    </source>
</evidence>
<dbReference type="InterPro" id="IPR002810">
    <property type="entry name" value="NfeD-like_C"/>
</dbReference>
<organism evidence="7 8">
    <name type="scientific">Candidatus Zymogenus saltonus</name>
    <dbReference type="NCBI Taxonomy" id="2844893"/>
    <lineage>
        <taxon>Bacteria</taxon>
        <taxon>Deltaproteobacteria</taxon>
        <taxon>Candidatus Zymogenia</taxon>
        <taxon>Candidatus Zymogeniales</taxon>
        <taxon>Candidatus Zymogenaceae</taxon>
        <taxon>Candidatus Zymogenus</taxon>
    </lineage>
</organism>
<evidence type="ECO:0000313" key="8">
    <source>
        <dbReference type="Proteomes" id="UP000809273"/>
    </source>
</evidence>
<keyword evidence="2 5" id="KW-0812">Transmembrane</keyword>
<evidence type="ECO:0000256" key="3">
    <source>
        <dbReference type="ARBA" id="ARBA00022989"/>
    </source>
</evidence>
<keyword evidence="3 5" id="KW-1133">Transmembrane helix</keyword>
<dbReference type="InterPro" id="IPR012340">
    <property type="entry name" value="NA-bd_OB-fold"/>
</dbReference>
<dbReference type="EMBL" id="JAFGIX010000027">
    <property type="protein sequence ID" value="MBN1572661.1"/>
    <property type="molecule type" value="Genomic_DNA"/>
</dbReference>
<evidence type="ECO:0000256" key="4">
    <source>
        <dbReference type="ARBA" id="ARBA00023136"/>
    </source>
</evidence>
<evidence type="ECO:0000256" key="1">
    <source>
        <dbReference type="ARBA" id="ARBA00004141"/>
    </source>
</evidence>
<name>A0A9D8KCS7_9DELT</name>
<dbReference type="GO" id="GO:0005886">
    <property type="term" value="C:plasma membrane"/>
    <property type="evidence" value="ECO:0007669"/>
    <property type="project" value="TreeGrafter"/>
</dbReference>
<protein>
    <submittedName>
        <fullName evidence="7">NfeD family protein</fullName>
    </submittedName>
</protein>
<dbReference type="InterPro" id="IPR052165">
    <property type="entry name" value="Membrane_assoc_protease"/>
</dbReference>
<dbReference type="Gene3D" id="2.40.50.140">
    <property type="entry name" value="Nucleic acid-binding proteins"/>
    <property type="match status" value="1"/>
</dbReference>
<evidence type="ECO:0000313" key="7">
    <source>
        <dbReference type="EMBL" id="MBN1572661.1"/>
    </source>
</evidence>
<dbReference type="AlphaFoldDB" id="A0A9D8KCS7"/>
<proteinExistence type="predicted"/>
<dbReference type="Proteomes" id="UP000809273">
    <property type="component" value="Unassembled WGS sequence"/>
</dbReference>
<reference evidence="7" key="2">
    <citation type="submission" date="2021-01" db="EMBL/GenBank/DDBJ databases">
        <authorList>
            <person name="Hahn C.R."/>
            <person name="Youssef N.H."/>
            <person name="Elshahed M."/>
        </authorList>
    </citation>
    <scope>NUCLEOTIDE SEQUENCE</scope>
    <source>
        <strain evidence="7">Zod_Metabat.24</strain>
    </source>
</reference>
<comment type="caution">
    <text evidence="7">The sequence shown here is derived from an EMBL/GenBank/DDBJ whole genome shotgun (WGS) entry which is preliminary data.</text>
</comment>
<sequence length="150" mass="16522">MDFILDKFWLMWAIIAMAFIIGEVFTAGFFLMWFGIGAAAAAVMAFLGFGIAWQLGTFAAVSIVLFMSTRRLADKITKEQPPGTGADRLIGKTGVVLEEIDNFKNTGKVRIDKDEWRADSATDDNIPTGERIVVTGVEGVHLIVKVHKKQ</sequence>
<feature type="transmembrane region" description="Helical" evidence="5">
    <location>
        <begin position="42"/>
        <end position="66"/>
    </location>
</feature>
<keyword evidence="4 5" id="KW-0472">Membrane</keyword>
<dbReference type="Pfam" id="PF01957">
    <property type="entry name" value="NfeD"/>
    <property type="match status" value="1"/>
</dbReference>
<accession>A0A9D8KCS7</accession>
<comment type="subcellular location">
    <subcellularLocation>
        <location evidence="1">Membrane</location>
        <topology evidence="1">Multi-pass membrane protein</topology>
    </subcellularLocation>
</comment>
<evidence type="ECO:0000256" key="5">
    <source>
        <dbReference type="SAM" id="Phobius"/>
    </source>
</evidence>
<reference evidence="7" key="1">
    <citation type="journal article" date="2021" name="Environ. Microbiol.">
        <title>Genomic characterization of three novel Desulfobacterota classes expand the metabolic and phylogenetic diversity of the phylum.</title>
        <authorList>
            <person name="Murphy C.L."/>
            <person name="Biggerstaff J."/>
            <person name="Eichhorn A."/>
            <person name="Ewing E."/>
            <person name="Shahan R."/>
            <person name="Soriano D."/>
            <person name="Stewart S."/>
            <person name="VanMol K."/>
            <person name="Walker R."/>
            <person name="Walters P."/>
            <person name="Elshahed M.S."/>
            <person name="Youssef N.H."/>
        </authorList>
    </citation>
    <scope>NUCLEOTIDE SEQUENCE</scope>
    <source>
        <strain evidence="7">Zod_Metabat.24</strain>
    </source>
</reference>
<gene>
    <name evidence="7" type="ORF">JW984_05620</name>
</gene>
<evidence type="ECO:0000256" key="2">
    <source>
        <dbReference type="ARBA" id="ARBA00022692"/>
    </source>
</evidence>
<dbReference type="SUPFAM" id="SSF141322">
    <property type="entry name" value="NfeD domain-like"/>
    <property type="match status" value="1"/>
</dbReference>
<dbReference type="PANTHER" id="PTHR33507">
    <property type="entry name" value="INNER MEMBRANE PROTEIN YBBJ"/>
    <property type="match status" value="1"/>
</dbReference>
<feature type="domain" description="NfeD-like C-terminal" evidence="6">
    <location>
        <begin position="86"/>
        <end position="145"/>
    </location>
</feature>